<keyword evidence="12" id="KW-1185">Reference proteome</keyword>
<keyword evidence="5" id="KW-0328">Glycosyltransferase</keyword>
<dbReference type="AlphaFoldDB" id="A0A0L0SC24"/>
<dbReference type="EC" id="2.4.1.198" evidence="3"/>
<keyword evidence="8" id="KW-1133">Transmembrane helix</keyword>
<evidence type="ECO:0000313" key="11">
    <source>
        <dbReference type="EMBL" id="KNE60113.1"/>
    </source>
</evidence>
<evidence type="ECO:0000256" key="8">
    <source>
        <dbReference type="SAM" id="Phobius"/>
    </source>
</evidence>
<dbReference type="OMA" id="SHFWMSG"/>
<dbReference type="EMBL" id="GG745335">
    <property type="protein sequence ID" value="KNE60113.1"/>
    <property type="molecule type" value="Genomic_DNA"/>
</dbReference>
<sequence>MDDPERLRICMVSDFFFPNVGGIESHLYCLSQELLLRGHKVIIVTHAYDRAPGHHPSSKGANVKDLRPRTRVGIRWLTNGLKVYYLPQIVLPSQASFPTIFGHLAYFRDIMTRERIQLVHGHQAFSSMCLEYILHARTMGLHACFTDHSLFGFNNTGAIMINKVLKFVLSDVDHVICVSHTSRENTVLRAALDPTRVSVIPNAVIADDFLPDPAAVDPNWVTIVCVTRLVYNKGADLLTQVIPRVCAALPNVRFIIAGDGAKRVDLEQMREQHVLQSRVQLLGAVPHAQVRSVLVQGQIFLNTSLIEAFGTAMVEAACAGLHVVSTRVGGVPEILPRDLLTFCDRPHPVDLATTLIRVVRELGLHDPWATHQVVRDMYAWSDVAARTENVYRGVVQRGGVRDRELVDRLVLYRSGGLVAGLLYCLTVTVDLLLLNLLDWWRSRDEIDVVPDFDLVKWRWLHGGADQLSSSVAPGSFDEPRE</sequence>
<evidence type="ECO:0000256" key="6">
    <source>
        <dbReference type="ARBA" id="ARBA00022679"/>
    </source>
</evidence>
<dbReference type="STRING" id="578462.A0A0L0SC24"/>
<evidence type="ECO:0000256" key="4">
    <source>
        <dbReference type="ARBA" id="ARBA00022502"/>
    </source>
</evidence>
<dbReference type="InterPro" id="IPR013234">
    <property type="entry name" value="PIGA_GPI_anchor_biosynthesis"/>
</dbReference>
<keyword evidence="6" id="KW-0808">Transferase</keyword>
<keyword evidence="8" id="KW-0812">Transmembrane</keyword>
<dbReference type="GO" id="GO:0006506">
    <property type="term" value="P:GPI anchor biosynthetic process"/>
    <property type="evidence" value="ECO:0007669"/>
    <property type="project" value="InterPro"/>
</dbReference>
<dbReference type="InterPro" id="IPR001296">
    <property type="entry name" value="Glyco_trans_1"/>
</dbReference>
<dbReference type="Pfam" id="PF08288">
    <property type="entry name" value="PIGA"/>
    <property type="match status" value="1"/>
</dbReference>
<feature type="domain" description="Glycosyl transferase family 1" evidence="9">
    <location>
        <begin position="222"/>
        <end position="335"/>
    </location>
</feature>
<accession>A0A0L0SC24</accession>
<feature type="transmembrane region" description="Helical" evidence="8">
    <location>
        <begin position="410"/>
        <end position="433"/>
    </location>
</feature>
<evidence type="ECO:0000256" key="3">
    <source>
        <dbReference type="ARBA" id="ARBA00012420"/>
    </source>
</evidence>
<dbReference type="OrthoDB" id="734129at2759"/>
<dbReference type="GO" id="GO:0000506">
    <property type="term" value="C:glycosylphosphatidylinositol-N-acetylglucosaminyltransferase (GPI-GnT) complex"/>
    <property type="evidence" value="ECO:0007669"/>
    <property type="project" value="InterPro"/>
</dbReference>
<protein>
    <recommendedName>
        <fullName evidence="3">phosphatidylinositol N-acetylglucosaminyltransferase</fullName>
        <ecNumber evidence="3">2.4.1.198</ecNumber>
    </recommendedName>
    <alternativeName>
        <fullName evidence="7">GlcNAc-PI synthesis protein</fullName>
    </alternativeName>
</protein>
<dbReference type="GO" id="GO:0017176">
    <property type="term" value="F:phosphatidylinositol N-acetylglucosaminyltransferase activity"/>
    <property type="evidence" value="ECO:0007669"/>
    <property type="project" value="EnsemblFungi"/>
</dbReference>
<evidence type="ECO:0000259" key="10">
    <source>
        <dbReference type="Pfam" id="PF08288"/>
    </source>
</evidence>
<gene>
    <name evidence="11" type="ORF">AMAG_05537</name>
</gene>
<evidence type="ECO:0000256" key="2">
    <source>
        <dbReference type="ARBA" id="ARBA00004687"/>
    </source>
</evidence>
<name>A0A0L0SC24_ALLM3</name>
<dbReference type="eggNOG" id="KOG1111">
    <property type="taxonomic scope" value="Eukaryota"/>
</dbReference>
<dbReference type="CDD" id="cd03796">
    <property type="entry name" value="GT4_PIG-A-like"/>
    <property type="match status" value="1"/>
</dbReference>
<organism evidence="11 12">
    <name type="scientific">Allomyces macrogynus (strain ATCC 38327)</name>
    <name type="common">Allomyces javanicus var. macrogynus</name>
    <dbReference type="NCBI Taxonomy" id="578462"/>
    <lineage>
        <taxon>Eukaryota</taxon>
        <taxon>Fungi</taxon>
        <taxon>Fungi incertae sedis</taxon>
        <taxon>Blastocladiomycota</taxon>
        <taxon>Blastocladiomycetes</taxon>
        <taxon>Blastocladiales</taxon>
        <taxon>Blastocladiaceae</taxon>
        <taxon>Allomyces</taxon>
    </lineage>
</organism>
<dbReference type="Pfam" id="PF00534">
    <property type="entry name" value="Glycos_transf_1"/>
    <property type="match status" value="1"/>
</dbReference>
<evidence type="ECO:0000256" key="7">
    <source>
        <dbReference type="ARBA" id="ARBA00032160"/>
    </source>
</evidence>
<evidence type="ECO:0000256" key="1">
    <source>
        <dbReference type="ARBA" id="ARBA00003265"/>
    </source>
</evidence>
<keyword evidence="4" id="KW-0337">GPI-anchor biosynthesis</keyword>
<evidence type="ECO:0000256" key="5">
    <source>
        <dbReference type="ARBA" id="ARBA00022676"/>
    </source>
</evidence>
<feature type="domain" description="PIGA GPI anchor biosynthesis" evidence="10">
    <location>
        <begin position="70"/>
        <end position="155"/>
    </location>
</feature>
<evidence type="ECO:0000313" key="12">
    <source>
        <dbReference type="Proteomes" id="UP000054350"/>
    </source>
</evidence>
<dbReference type="SUPFAM" id="SSF53756">
    <property type="entry name" value="UDP-Glycosyltransferase/glycogen phosphorylase"/>
    <property type="match status" value="1"/>
</dbReference>
<dbReference type="Proteomes" id="UP000054350">
    <property type="component" value="Unassembled WGS sequence"/>
</dbReference>
<dbReference type="VEuPathDB" id="FungiDB:AMAG_05537"/>
<reference evidence="11 12" key="1">
    <citation type="submission" date="2009-11" db="EMBL/GenBank/DDBJ databases">
        <title>Annotation of Allomyces macrogynus ATCC 38327.</title>
        <authorList>
            <consortium name="The Broad Institute Genome Sequencing Platform"/>
            <person name="Russ C."/>
            <person name="Cuomo C."/>
            <person name="Burger G."/>
            <person name="Gray M.W."/>
            <person name="Holland P.W.H."/>
            <person name="King N."/>
            <person name="Lang F.B.F."/>
            <person name="Roger A.J."/>
            <person name="Ruiz-Trillo I."/>
            <person name="Young S.K."/>
            <person name="Zeng Q."/>
            <person name="Gargeya S."/>
            <person name="Fitzgerald M."/>
            <person name="Haas B."/>
            <person name="Abouelleil A."/>
            <person name="Alvarado L."/>
            <person name="Arachchi H.M."/>
            <person name="Berlin A."/>
            <person name="Chapman S.B."/>
            <person name="Gearin G."/>
            <person name="Goldberg J."/>
            <person name="Griggs A."/>
            <person name="Gujja S."/>
            <person name="Hansen M."/>
            <person name="Heiman D."/>
            <person name="Howarth C."/>
            <person name="Larimer J."/>
            <person name="Lui A."/>
            <person name="MacDonald P.J.P."/>
            <person name="McCowen C."/>
            <person name="Montmayeur A."/>
            <person name="Murphy C."/>
            <person name="Neiman D."/>
            <person name="Pearson M."/>
            <person name="Priest M."/>
            <person name="Roberts A."/>
            <person name="Saif S."/>
            <person name="Shea T."/>
            <person name="Sisk P."/>
            <person name="Stolte C."/>
            <person name="Sykes S."/>
            <person name="Wortman J."/>
            <person name="Nusbaum C."/>
            <person name="Birren B."/>
        </authorList>
    </citation>
    <scope>NUCLEOTIDE SEQUENCE [LARGE SCALE GENOMIC DNA]</scope>
    <source>
        <strain evidence="11 12">ATCC 38327</strain>
    </source>
</reference>
<comment type="function">
    <text evidence="1">Catalytic subunit in the complex catalyzing the transfer of N-acetylglucosamine from UDP-N-acetylglucosamine to phosphatidylinositol, the first step of GPI biosynthesis.</text>
</comment>
<dbReference type="PANTHER" id="PTHR45871:SF1">
    <property type="entry name" value="PHOSPHATIDYLINOSITOL N-ACETYLGLUCOSAMINYLTRANSFERASE SUBUNIT A"/>
    <property type="match status" value="1"/>
</dbReference>
<dbReference type="PANTHER" id="PTHR45871">
    <property type="entry name" value="N-ACETYLGLUCOSAMINYL-PHOSPHATIDYLINOSITOL BIOSYNTHETIC PROTEIN"/>
    <property type="match status" value="1"/>
</dbReference>
<keyword evidence="8" id="KW-0472">Membrane</keyword>
<proteinExistence type="predicted"/>
<reference evidence="12" key="2">
    <citation type="submission" date="2009-11" db="EMBL/GenBank/DDBJ databases">
        <title>The Genome Sequence of Allomyces macrogynus strain ATCC 38327.</title>
        <authorList>
            <consortium name="The Broad Institute Genome Sequencing Platform"/>
            <person name="Russ C."/>
            <person name="Cuomo C."/>
            <person name="Shea T."/>
            <person name="Young S.K."/>
            <person name="Zeng Q."/>
            <person name="Koehrsen M."/>
            <person name="Haas B."/>
            <person name="Borodovsky M."/>
            <person name="Guigo R."/>
            <person name="Alvarado L."/>
            <person name="Berlin A."/>
            <person name="Borenstein D."/>
            <person name="Chen Z."/>
            <person name="Engels R."/>
            <person name="Freedman E."/>
            <person name="Gellesch M."/>
            <person name="Goldberg J."/>
            <person name="Griggs A."/>
            <person name="Gujja S."/>
            <person name="Heiman D."/>
            <person name="Hepburn T."/>
            <person name="Howarth C."/>
            <person name="Jen D."/>
            <person name="Larson L."/>
            <person name="Lewis B."/>
            <person name="Mehta T."/>
            <person name="Park D."/>
            <person name="Pearson M."/>
            <person name="Roberts A."/>
            <person name="Saif S."/>
            <person name="Shenoy N."/>
            <person name="Sisk P."/>
            <person name="Stolte C."/>
            <person name="Sykes S."/>
            <person name="Walk T."/>
            <person name="White J."/>
            <person name="Yandava C."/>
            <person name="Burger G."/>
            <person name="Gray M.W."/>
            <person name="Holland P.W.H."/>
            <person name="King N."/>
            <person name="Lang F.B.F."/>
            <person name="Roger A.J."/>
            <person name="Ruiz-Trillo I."/>
            <person name="Lander E."/>
            <person name="Nusbaum C."/>
        </authorList>
    </citation>
    <scope>NUCLEOTIDE SEQUENCE [LARGE SCALE GENOMIC DNA]</scope>
    <source>
        <strain evidence="12">ATCC 38327</strain>
    </source>
</reference>
<dbReference type="InterPro" id="IPR039507">
    <property type="entry name" value="PIG-A/GPI3"/>
</dbReference>
<comment type="pathway">
    <text evidence="2">Glycolipid biosynthesis; glycosylphosphatidylinositol-anchor biosynthesis.</text>
</comment>
<evidence type="ECO:0000259" key="9">
    <source>
        <dbReference type="Pfam" id="PF00534"/>
    </source>
</evidence>
<dbReference type="Gene3D" id="3.40.50.2000">
    <property type="entry name" value="Glycogen Phosphorylase B"/>
    <property type="match status" value="2"/>
</dbReference>